<evidence type="ECO:0000256" key="1">
    <source>
        <dbReference type="ARBA" id="ARBA00004123"/>
    </source>
</evidence>
<feature type="compositionally biased region" description="Basic and acidic residues" evidence="9">
    <location>
        <begin position="14"/>
        <end position="43"/>
    </location>
</feature>
<dbReference type="FunFam" id="3.30.420.110:FF:000004">
    <property type="entry name" value="DNA mismatch repair protein"/>
    <property type="match status" value="1"/>
</dbReference>
<dbReference type="Gene3D" id="3.40.50.300">
    <property type="entry name" value="P-loop containing nucleotide triphosphate hydrolases"/>
    <property type="match status" value="1"/>
</dbReference>
<dbReference type="GO" id="GO:0051053">
    <property type="term" value="P:negative regulation of DNA metabolic process"/>
    <property type="evidence" value="ECO:0007669"/>
    <property type="project" value="UniProtKB-ARBA"/>
</dbReference>
<evidence type="ECO:0000256" key="2">
    <source>
        <dbReference type="ARBA" id="ARBA00006271"/>
    </source>
</evidence>
<comment type="similarity">
    <text evidence="2 8">Belongs to the DNA mismatch repair MutS family.</text>
</comment>
<keyword evidence="7" id="KW-0539">Nucleus</keyword>
<dbReference type="GO" id="GO:0140664">
    <property type="term" value="F:ATP-dependent DNA damage sensor activity"/>
    <property type="evidence" value="ECO:0007669"/>
    <property type="project" value="InterPro"/>
</dbReference>
<dbReference type="InterPro" id="IPR007861">
    <property type="entry name" value="DNA_mismatch_repair_MutS_clamp"/>
</dbReference>
<dbReference type="FunFam" id="1.10.1420.10:FF:000006">
    <property type="entry name" value="DNA mismatch repair protein"/>
    <property type="match status" value="1"/>
</dbReference>
<feature type="compositionally biased region" description="Polar residues" evidence="9">
    <location>
        <begin position="336"/>
        <end position="383"/>
    </location>
</feature>
<proteinExistence type="inferred from homology"/>
<dbReference type="InterPro" id="IPR007696">
    <property type="entry name" value="DNA_mismatch_repair_MutS_core"/>
</dbReference>
<dbReference type="PANTHER" id="PTHR11361">
    <property type="entry name" value="DNA MISMATCH REPAIR PROTEIN MUTS FAMILY MEMBER"/>
    <property type="match status" value="1"/>
</dbReference>
<keyword evidence="6 8" id="KW-0238">DNA-binding</keyword>
<dbReference type="KEGG" id="spu:593059"/>
<feature type="region of interest" description="Disordered" evidence="9">
    <location>
        <begin position="156"/>
        <end position="431"/>
    </location>
</feature>
<sequence length="1414" mass="158236">MATLFSYFSKLPGKKTEKTSPKAGDKAETDKSVSPKENAKEKLSTSPPSKSKSEITNGHQTFAPGDLVWARLEGYPWWPSLVCNHPTLEKCTKKEGRKGLVHVQFFDDPPSRAWISDKFIEGYNGSRAKECQFGCKFHTTKPDVRRGMDQADEALKKDREERMELVVCQVPSEDEEDEEEEEDEMEVEEEASEGSASEEDITIRRRKPRAAAKNAMSTQKKKRRRIRVASDSESSGDEFKPDSDDESEGAVSSGLDEDEISASETESDPETPKKAKKRKRGSTSTVTPSTNKSAKKPRSVLTPFSMDHSDSATPPSKKTFGTPSGQSSMDRPDSATPPSKKTFGTPSAQSSMDRPDSATPTSRKTFGTPSVSSTTKSRLSAFQSPAPSSPSPSPAADSEETRFPHQRQEWLKPGKRKDIKGRPEQDPEYDSSTLFVPKSFMDKTTPAMRQWWEMKSKYYNAVLFFKMGKFYELYHMDAEVAVKELGLIFMKGENAHCGFPEIAFSRYSETLIQKGYRIARVEQTETPDMMQERVKHLSRAPTKFDKVVKREICRISTQATRTFSFIDGDTCEAQSSYLLAVTERPCEGSSGGESVYGVCIVETSIGKFYIGQFQDDRHSSRFRTLIAHYPPAQVLFERGKLLPKTQQLLSNNLVSVLKDSLLPGSEFWDASKTLKALMEKGYFEDSERDKDGQENGEKRGLSCWPDELKEMLSDADSLGLTPKDGCEMALSALGACTWYLKKCCLEQELLSMRNFEVYKPLDVEASKPSSPLPSFTSKQHMVLDSITLSNLDILENSSTGTREGTLLETLDRCRTPFGKRLFKQWLCTPLCNPKSINDRLDAIADLHSNPDIVAEVVELIKKLPDLERLLSKIHTLGSSKRNSDHPDSRAIFFEDAVYSKRKISDFLTALDGFESGLKIVKLFKKSVPDFKSSLLKACISLKSTGCRGKYPDYADTLEFFETAFDQKKAKEKGAIIPCKGVIPEYDNAISDIADTKDRLQEYLDKQKKRLGCRNIVYWGTAKNRFQMEIPESALSRHIPEEYELTSSKKGFKRYWSPTIQNLLADTMNAEDRRDAALKDSMRRVFHKFDEHYKSWDAAIQCLSVLDVLMCLAEYSQSGEGNMCRPDIVLPSENEQPYIAIVEGRHPCIAHTFAGGDYIPNDTFIGIVNDNEMDEGEENHGNSSCILVTGPNMGGKSTLMRQAGLIIVMAQLGCYVPAEGCRLTPVDRVFTRLGARDNILSGESTFFVELSETASILKHASKHSLVLVDELGRGTATYDGTAIATAVVKELSEVVGCRTLFSTHYHSLVEEFSHDPNIRLGHMACMVENENEEDPSQETITFLYKFVGGACPKSYGFNAARLADIPDEIILVARQKAKHFEESAERMKFFRSVHKMCGASSGLDVCKLKQIVARV</sequence>
<dbReference type="GO" id="GO:0030983">
    <property type="term" value="F:mismatched DNA binding"/>
    <property type="evidence" value="ECO:0000318"/>
    <property type="project" value="GO_Central"/>
</dbReference>
<dbReference type="GO" id="GO:0005634">
    <property type="term" value="C:nucleus"/>
    <property type="evidence" value="ECO:0000318"/>
    <property type="project" value="GO_Central"/>
</dbReference>
<name>A0A7M7N1W2_STRPU</name>
<dbReference type="Pfam" id="PF05192">
    <property type="entry name" value="MutS_III"/>
    <property type="match status" value="1"/>
</dbReference>
<dbReference type="GO" id="GO:0006298">
    <property type="term" value="P:mismatch repair"/>
    <property type="evidence" value="ECO:0000318"/>
    <property type="project" value="GO_Central"/>
</dbReference>
<dbReference type="Gene3D" id="2.30.30.140">
    <property type="match status" value="1"/>
</dbReference>
<reference evidence="12" key="1">
    <citation type="submission" date="2015-02" db="EMBL/GenBank/DDBJ databases">
        <title>Genome sequencing for Strongylocentrotus purpuratus.</title>
        <authorList>
            <person name="Murali S."/>
            <person name="Liu Y."/>
            <person name="Vee V."/>
            <person name="English A."/>
            <person name="Wang M."/>
            <person name="Skinner E."/>
            <person name="Han Y."/>
            <person name="Muzny D.M."/>
            <person name="Worley K.C."/>
            <person name="Gibbs R.A."/>
        </authorList>
    </citation>
    <scope>NUCLEOTIDE SEQUENCE</scope>
</reference>
<dbReference type="SMART" id="SM00533">
    <property type="entry name" value="MUTSd"/>
    <property type="match status" value="1"/>
</dbReference>
<dbReference type="InterPro" id="IPR017261">
    <property type="entry name" value="DNA_mismatch_repair_MutS/MSH"/>
</dbReference>
<dbReference type="PANTHER" id="PTHR11361:SF148">
    <property type="entry name" value="DNA MISMATCH REPAIR PROTEIN MSH6"/>
    <property type="match status" value="1"/>
</dbReference>
<dbReference type="FunFam" id="3.40.1170.10:FF:000002">
    <property type="entry name" value="DNA mismatch repair protein"/>
    <property type="match status" value="1"/>
</dbReference>
<dbReference type="SUPFAM" id="SSF55271">
    <property type="entry name" value="DNA repair protein MutS, domain I"/>
    <property type="match status" value="1"/>
</dbReference>
<dbReference type="Pfam" id="PF05190">
    <property type="entry name" value="MutS_IV"/>
    <property type="match status" value="1"/>
</dbReference>
<dbReference type="PROSITE" id="PS00486">
    <property type="entry name" value="DNA_MISMATCH_REPAIR_2"/>
    <property type="match status" value="1"/>
</dbReference>
<organism evidence="11 12">
    <name type="scientific">Strongylocentrotus purpuratus</name>
    <name type="common">Purple sea urchin</name>
    <dbReference type="NCBI Taxonomy" id="7668"/>
    <lineage>
        <taxon>Eukaryota</taxon>
        <taxon>Metazoa</taxon>
        <taxon>Echinodermata</taxon>
        <taxon>Eleutherozoa</taxon>
        <taxon>Echinozoa</taxon>
        <taxon>Echinoidea</taxon>
        <taxon>Euechinoidea</taxon>
        <taxon>Echinacea</taxon>
        <taxon>Camarodonta</taxon>
        <taxon>Echinidea</taxon>
        <taxon>Strongylocentrotidae</taxon>
        <taxon>Strongylocentrotus</taxon>
    </lineage>
</organism>
<dbReference type="Gene3D" id="1.10.1420.10">
    <property type="match status" value="2"/>
</dbReference>
<dbReference type="Gene3D" id="3.30.420.110">
    <property type="entry name" value="MutS, connector domain"/>
    <property type="match status" value="1"/>
</dbReference>
<dbReference type="Pfam" id="PF05188">
    <property type="entry name" value="MutS_II"/>
    <property type="match status" value="1"/>
</dbReference>
<dbReference type="InterPro" id="IPR036187">
    <property type="entry name" value="DNA_mismatch_repair_MutS_sf"/>
</dbReference>
<protein>
    <recommendedName>
        <fullName evidence="8">DNA mismatch repair protein</fullName>
    </recommendedName>
</protein>
<dbReference type="Proteomes" id="UP000007110">
    <property type="component" value="Unassembled WGS sequence"/>
</dbReference>
<feature type="domain" description="PWWP" evidence="10">
    <location>
        <begin position="64"/>
        <end position="125"/>
    </location>
</feature>
<dbReference type="OMA" id="TPMMAQY"/>
<dbReference type="InterPro" id="IPR007860">
    <property type="entry name" value="DNA_mmatch_repair_MutS_con_dom"/>
</dbReference>
<dbReference type="GO" id="GO:0005524">
    <property type="term" value="F:ATP binding"/>
    <property type="evidence" value="ECO:0007669"/>
    <property type="project" value="UniProtKB-UniRule"/>
</dbReference>
<dbReference type="SUPFAM" id="SSF52540">
    <property type="entry name" value="P-loop containing nucleoside triphosphate hydrolases"/>
    <property type="match status" value="1"/>
</dbReference>
<dbReference type="FunFam" id="1.10.1420.10:FF:000005">
    <property type="entry name" value="DNA mismatch repair protein"/>
    <property type="match status" value="1"/>
</dbReference>
<dbReference type="InterPro" id="IPR036678">
    <property type="entry name" value="MutS_con_dom_sf"/>
</dbReference>
<dbReference type="OrthoDB" id="10252754at2759"/>
<dbReference type="SUPFAM" id="SSF53150">
    <property type="entry name" value="DNA repair protein MutS, domain II"/>
    <property type="match status" value="1"/>
</dbReference>
<dbReference type="GO" id="GO:0032301">
    <property type="term" value="C:MutSalpha complex"/>
    <property type="evidence" value="ECO:0000318"/>
    <property type="project" value="GO_Central"/>
</dbReference>
<dbReference type="NCBIfam" id="NF003810">
    <property type="entry name" value="PRK05399.1"/>
    <property type="match status" value="1"/>
</dbReference>
<evidence type="ECO:0000256" key="3">
    <source>
        <dbReference type="ARBA" id="ARBA00022741"/>
    </source>
</evidence>
<comment type="function">
    <text evidence="8">Component of the post-replicative DNA mismatch repair system (MMR).</text>
</comment>
<dbReference type="PROSITE" id="PS50812">
    <property type="entry name" value="PWWP"/>
    <property type="match status" value="1"/>
</dbReference>
<feature type="compositionally biased region" description="Polar residues" evidence="9">
    <location>
        <begin position="282"/>
        <end position="292"/>
    </location>
</feature>
<dbReference type="SMART" id="SM00534">
    <property type="entry name" value="MUTSac"/>
    <property type="match status" value="1"/>
</dbReference>
<evidence type="ECO:0000256" key="5">
    <source>
        <dbReference type="ARBA" id="ARBA00022840"/>
    </source>
</evidence>
<evidence type="ECO:0000256" key="6">
    <source>
        <dbReference type="ARBA" id="ARBA00023125"/>
    </source>
</evidence>
<dbReference type="FunFam" id="3.40.50.300:FF:000645">
    <property type="entry name" value="DNA mismatch repair protein"/>
    <property type="match status" value="1"/>
</dbReference>
<keyword evidence="12" id="KW-1185">Reference proteome</keyword>
<dbReference type="SMART" id="SM00293">
    <property type="entry name" value="PWWP"/>
    <property type="match status" value="1"/>
</dbReference>
<dbReference type="InterPro" id="IPR007695">
    <property type="entry name" value="DNA_mismatch_repair_MutS-lik_N"/>
</dbReference>
<dbReference type="InterPro" id="IPR016151">
    <property type="entry name" value="DNA_mismatch_repair_MutS_N"/>
</dbReference>
<feature type="compositionally biased region" description="Acidic residues" evidence="9">
    <location>
        <begin position="172"/>
        <end position="200"/>
    </location>
</feature>
<comment type="subcellular location">
    <subcellularLocation>
        <location evidence="1">Nucleus</location>
    </subcellularLocation>
</comment>
<evidence type="ECO:0000256" key="7">
    <source>
        <dbReference type="ARBA" id="ARBA00023242"/>
    </source>
</evidence>
<dbReference type="InterPro" id="IPR000313">
    <property type="entry name" value="PWWP_dom"/>
</dbReference>
<dbReference type="InterPro" id="IPR027417">
    <property type="entry name" value="P-loop_NTPase"/>
</dbReference>
<dbReference type="Pfam" id="PF00488">
    <property type="entry name" value="MutS_V"/>
    <property type="match status" value="1"/>
</dbReference>
<accession>A0A7M7N1W2</accession>
<dbReference type="Gene3D" id="3.40.1170.10">
    <property type="entry name" value="DNA repair protein MutS, domain I"/>
    <property type="match status" value="1"/>
</dbReference>
<feature type="compositionally biased region" description="Polar residues" evidence="9">
    <location>
        <begin position="311"/>
        <end position="329"/>
    </location>
</feature>
<evidence type="ECO:0000256" key="9">
    <source>
        <dbReference type="SAM" id="MobiDB-lite"/>
    </source>
</evidence>
<dbReference type="SUPFAM" id="SSF48334">
    <property type="entry name" value="DNA repair protein MutS, domain III"/>
    <property type="match status" value="1"/>
</dbReference>
<dbReference type="GeneID" id="593059"/>
<keyword evidence="5 8" id="KW-0067">ATP-binding</keyword>
<feature type="region of interest" description="Disordered" evidence="9">
    <location>
        <begin position="1"/>
        <end position="58"/>
    </location>
</feature>
<feature type="compositionally biased region" description="Acidic residues" evidence="9">
    <location>
        <begin position="255"/>
        <end position="269"/>
    </location>
</feature>
<keyword evidence="3 8" id="KW-0547">Nucleotide-binding</keyword>
<dbReference type="CDD" id="cd05837">
    <property type="entry name" value="PWWP_MSH6"/>
    <property type="match status" value="1"/>
</dbReference>
<evidence type="ECO:0000256" key="8">
    <source>
        <dbReference type="PIRNR" id="PIRNR037677"/>
    </source>
</evidence>
<dbReference type="CTD" id="2956"/>
<evidence type="ECO:0000259" key="10">
    <source>
        <dbReference type="PROSITE" id="PS50812"/>
    </source>
</evidence>
<keyword evidence="4 8" id="KW-0227">DNA damage</keyword>
<dbReference type="Pfam" id="PF01624">
    <property type="entry name" value="MutS_I"/>
    <property type="match status" value="1"/>
</dbReference>
<reference evidence="11" key="2">
    <citation type="submission" date="2021-01" db="UniProtKB">
        <authorList>
            <consortium name="EnsemblMetazoa"/>
        </authorList>
    </citation>
    <scope>IDENTIFICATION</scope>
</reference>
<dbReference type="InParanoid" id="A0A7M7N1W2"/>
<dbReference type="InterPro" id="IPR000432">
    <property type="entry name" value="DNA_mismatch_repair_MutS_C"/>
</dbReference>
<evidence type="ECO:0000313" key="12">
    <source>
        <dbReference type="Proteomes" id="UP000007110"/>
    </source>
</evidence>
<evidence type="ECO:0000256" key="4">
    <source>
        <dbReference type="ARBA" id="ARBA00022763"/>
    </source>
</evidence>
<dbReference type="Pfam" id="PF00855">
    <property type="entry name" value="PWWP"/>
    <property type="match status" value="1"/>
</dbReference>
<dbReference type="EnsemblMetazoa" id="XM_030974086">
    <property type="protein sequence ID" value="XP_030829946"/>
    <property type="gene ID" value="LOC593059"/>
</dbReference>
<dbReference type="PIRSF" id="PIRSF037677">
    <property type="entry name" value="DNA_mis_repair_Msh6"/>
    <property type="match status" value="1"/>
</dbReference>
<dbReference type="InterPro" id="IPR045076">
    <property type="entry name" value="MutS"/>
</dbReference>
<feature type="compositionally biased region" description="Basic and acidic residues" evidence="9">
    <location>
        <begin position="399"/>
        <end position="412"/>
    </location>
</feature>
<dbReference type="SUPFAM" id="SSF63748">
    <property type="entry name" value="Tudor/PWWP/MBT"/>
    <property type="match status" value="1"/>
</dbReference>
<keyword evidence="8" id="KW-0234">DNA repair</keyword>
<evidence type="ECO:0000313" key="11">
    <source>
        <dbReference type="EnsemblMetazoa" id="XP_030829946"/>
    </source>
</evidence>
<dbReference type="RefSeq" id="XP_030829946.1">
    <property type="nucleotide sequence ID" value="XM_030974086.1"/>
</dbReference>